<keyword evidence="3" id="KW-1185">Reference proteome</keyword>
<dbReference type="InterPro" id="IPR023214">
    <property type="entry name" value="HAD_sf"/>
</dbReference>
<evidence type="ECO:0000313" key="2">
    <source>
        <dbReference type="EMBL" id="CZF78606.1"/>
    </source>
</evidence>
<accession>A0A128EXA2</accession>
<dbReference type="SFLD" id="SFLDG01129">
    <property type="entry name" value="C1.5:_HAD__Beta-PGM__Phosphata"/>
    <property type="match status" value="1"/>
</dbReference>
<dbReference type="RefSeq" id="WP_062705664.1">
    <property type="nucleotide sequence ID" value="NZ_CAWRCI010000004.1"/>
</dbReference>
<dbReference type="PRINTS" id="PR00413">
    <property type="entry name" value="HADHALOGNASE"/>
</dbReference>
<dbReference type="NCBIfam" id="NF008000">
    <property type="entry name" value="PRK10725.1"/>
    <property type="match status" value="1"/>
</dbReference>
<name>A0A128EXA2_9GAMM</name>
<dbReference type="InterPro" id="IPR006439">
    <property type="entry name" value="HAD-SF_hydro_IA"/>
</dbReference>
<dbReference type="OrthoDB" id="9782449at2"/>
<dbReference type="CDD" id="cd07505">
    <property type="entry name" value="HAD_BPGM-like"/>
    <property type="match status" value="1"/>
</dbReference>
<dbReference type="EMBL" id="FIZY01000004">
    <property type="protein sequence ID" value="CZF78606.1"/>
    <property type="molecule type" value="Genomic_DNA"/>
</dbReference>
<dbReference type="NCBIfam" id="TIGR02009">
    <property type="entry name" value="PGMB-YQAB-SF"/>
    <property type="match status" value="1"/>
</dbReference>
<evidence type="ECO:0000313" key="3">
    <source>
        <dbReference type="Proteomes" id="UP000073601"/>
    </source>
</evidence>
<dbReference type="GO" id="GO:0050308">
    <property type="term" value="F:sugar-phosphatase activity"/>
    <property type="evidence" value="ECO:0007669"/>
    <property type="project" value="TreeGrafter"/>
</dbReference>
<dbReference type="AlphaFoldDB" id="A0A128EXA2"/>
<dbReference type="PANTHER" id="PTHR43481:SF4">
    <property type="entry name" value="GLYCEROL-1-PHOSPHATE PHOSPHOHYDROLASE 1-RELATED"/>
    <property type="match status" value="1"/>
</dbReference>
<dbReference type="Gene3D" id="3.40.50.1000">
    <property type="entry name" value="HAD superfamily/HAD-like"/>
    <property type="match status" value="1"/>
</dbReference>
<dbReference type="NCBIfam" id="TIGR01509">
    <property type="entry name" value="HAD-SF-IA-v3"/>
    <property type="match status" value="1"/>
</dbReference>
<reference evidence="3" key="1">
    <citation type="submission" date="2016-02" db="EMBL/GenBank/DDBJ databases">
        <authorList>
            <person name="Rodrigo-Torres Lidia"/>
            <person name="Arahal R.David."/>
        </authorList>
    </citation>
    <scope>NUCLEOTIDE SEQUENCE [LARGE SCALE GENOMIC DNA]</scope>
    <source>
        <strain evidence="3">CECT 8713</strain>
    </source>
</reference>
<keyword evidence="2" id="KW-0378">Hydrolase</keyword>
<dbReference type="SFLD" id="SFLDS00003">
    <property type="entry name" value="Haloacid_Dehalogenase"/>
    <property type="match status" value="1"/>
</dbReference>
<gene>
    <name evidence="2" type="primary">yqaB</name>
    <name evidence="2" type="ORF">GMA8713_00637</name>
</gene>
<dbReference type="InterPro" id="IPR051806">
    <property type="entry name" value="HAD-like_SPP"/>
</dbReference>
<comment type="similarity">
    <text evidence="1">Belongs to the HAD-like hydrolase superfamily. CbbY/CbbZ/Gph/YieH family.</text>
</comment>
<dbReference type="InterPro" id="IPR036412">
    <property type="entry name" value="HAD-like_sf"/>
</dbReference>
<dbReference type="PANTHER" id="PTHR43481">
    <property type="entry name" value="FRUCTOSE-1-PHOSPHATE PHOSPHATASE"/>
    <property type="match status" value="1"/>
</dbReference>
<organism evidence="2 3">
    <name type="scientific">Grimontia marina</name>
    <dbReference type="NCBI Taxonomy" id="646534"/>
    <lineage>
        <taxon>Bacteria</taxon>
        <taxon>Pseudomonadati</taxon>
        <taxon>Pseudomonadota</taxon>
        <taxon>Gammaproteobacteria</taxon>
        <taxon>Vibrionales</taxon>
        <taxon>Vibrionaceae</taxon>
        <taxon>Grimontia</taxon>
    </lineage>
</organism>
<evidence type="ECO:0000256" key="1">
    <source>
        <dbReference type="ARBA" id="ARBA00006171"/>
    </source>
</evidence>
<proteinExistence type="inferred from homology"/>
<dbReference type="Pfam" id="PF00702">
    <property type="entry name" value="Hydrolase"/>
    <property type="match status" value="1"/>
</dbReference>
<protein>
    <submittedName>
        <fullName evidence="2">Fructose-1-phosphate phosphatase YqaB</fullName>
        <ecNumber evidence="2">3.1.3.-</ecNumber>
    </submittedName>
</protein>
<dbReference type="EC" id="3.1.3.-" evidence="2"/>
<dbReference type="Gene3D" id="1.10.150.240">
    <property type="entry name" value="Putative phosphatase, domain 2"/>
    <property type="match status" value="1"/>
</dbReference>
<dbReference type="Proteomes" id="UP000073601">
    <property type="component" value="Unassembled WGS sequence"/>
</dbReference>
<dbReference type="InterPro" id="IPR010976">
    <property type="entry name" value="B-phosphoglucomutase_hydrolase"/>
</dbReference>
<dbReference type="SUPFAM" id="SSF56784">
    <property type="entry name" value="HAD-like"/>
    <property type="match status" value="1"/>
</dbReference>
<sequence>MSRYDKYEALIFDLDGTLLDSMPAHFAAWQQTASDFGFEVDESWYHSRGGSPTILTAQTLVKELGLAIEPQTLADHKTQSFKYLMEDHLEQLPFVEVAKYYAGKKPMAVGTGTLTDIAARMLEKSGLLHLFDYVVGADQVSAHKPAPDTFLHCAQLMKVSPERCLVFEDAIFGIDAAAAAGMDVIDVRVTDVGLD</sequence>
<dbReference type="InterPro" id="IPR023198">
    <property type="entry name" value="PGP-like_dom2"/>
</dbReference>